<feature type="signal peptide" evidence="2">
    <location>
        <begin position="1"/>
        <end position="17"/>
    </location>
</feature>
<feature type="region of interest" description="Disordered" evidence="1">
    <location>
        <begin position="521"/>
        <end position="552"/>
    </location>
</feature>
<evidence type="ECO:0000256" key="2">
    <source>
        <dbReference type="SAM" id="SignalP"/>
    </source>
</evidence>
<protein>
    <submittedName>
        <fullName evidence="3">Uncharacterized protein</fullName>
    </submittedName>
</protein>
<accession>A0A8H6Y4B3</accession>
<reference evidence="3" key="1">
    <citation type="submission" date="2020-05" db="EMBL/GenBank/DDBJ databases">
        <title>Mycena genomes resolve the evolution of fungal bioluminescence.</title>
        <authorList>
            <person name="Tsai I.J."/>
        </authorList>
    </citation>
    <scope>NUCLEOTIDE SEQUENCE</scope>
    <source>
        <strain evidence="3">160909Yilan</strain>
    </source>
</reference>
<evidence type="ECO:0000256" key="1">
    <source>
        <dbReference type="SAM" id="MobiDB-lite"/>
    </source>
</evidence>
<organism evidence="3 4">
    <name type="scientific">Mycena sanguinolenta</name>
    <dbReference type="NCBI Taxonomy" id="230812"/>
    <lineage>
        <taxon>Eukaryota</taxon>
        <taxon>Fungi</taxon>
        <taxon>Dikarya</taxon>
        <taxon>Basidiomycota</taxon>
        <taxon>Agaricomycotina</taxon>
        <taxon>Agaricomycetes</taxon>
        <taxon>Agaricomycetidae</taxon>
        <taxon>Agaricales</taxon>
        <taxon>Marasmiineae</taxon>
        <taxon>Mycenaceae</taxon>
        <taxon>Mycena</taxon>
    </lineage>
</organism>
<feature type="region of interest" description="Disordered" evidence="1">
    <location>
        <begin position="588"/>
        <end position="622"/>
    </location>
</feature>
<dbReference type="EMBL" id="JACAZH010000013">
    <property type="protein sequence ID" value="KAF7351711.1"/>
    <property type="molecule type" value="Genomic_DNA"/>
</dbReference>
<proteinExistence type="predicted"/>
<feature type="chain" id="PRO_5034332062" evidence="2">
    <location>
        <begin position="18"/>
        <end position="733"/>
    </location>
</feature>
<comment type="caution">
    <text evidence="3">The sequence shown here is derived from an EMBL/GenBank/DDBJ whole genome shotgun (WGS) entry which is preliminary data.</text>
</comment>
<dbReference type="Proteomes" id="UP000623467">
    <property type="component" value="Unassembled WGS sequence"/>
</dbReference>
<evidence type="ECO:0000313" key="3">
    <source>
        <dbReference type="EMBL" id="KAF7351711.1"/>
    </source>
</evidence>
<evidence type="ECO:0000313" key="4">
    <source>
        <dbReference type="Proteomes" id="UP000623467"/>
    </source>
</evidence>
<keyword evidence="4" id="KW-1185">Reference proteome</keyword>
<gene>
    <name evidence="3" type="ORF">MSAN_01604200</name>
</gene>
<name>A0A8H6Y4B3_9AGAR</name>
<dbReference type="AlphaFoldDB" id="A0A8H6Y4B3"/>
<sequence>MLSRVLLVLTAAAGTLAVNDWNTPCVNGQCSYDLPSTANGPSGTMKIWGSENAITDLTQAAHWQILDCDPNALSQNIRLVCTNDDPTSLCGHVYQNGGAIDKIARLPENCGANAFARISNSWVSANQSIPNSIQSRLVRRDGAQPTVQALAIDTDFGAADWTKNGPVNIAIEASNTPTTTAPGTGTTPAPRSYPFVDVRRSRRGFLSKIHSIATHVGGEATSVIGHVTSDIASVATGVATAIKSAASSAESVVAGATAVDGSKTFTPDPLTFNESKNLFNTSVDCGGPVSASLSVDVTGNVNLAPSITITANGTLIPTKFTNLEAATSMTAQLGGNLTISADITGQVDSGKITLLNVGIPGFDFPGVLSLGPFFTVDAEFTGEVDLAMDMAVGINFNVNNAQLTFPPSDASAADPNAFSVGDTPLQLTASPGIQATGTLTAHLIPTINLGVKALDGSADATIFLALDTSASLVLSLDAGATITGTAGDNSTSSASVSSAAASETSAASSTDSSLNATDTSAATSVDATDSSAATSSTSIDGTDSTSTSADATDSSAAAASTSADATDGSAAAASASLDPTTTVTGTALGSIITPVPDDGTTTDAAVKSRQPPSKRDNTTASASFGGCVQVNAGLAVNAGAEGDFFGLFKDTAQVSLFSKNFQIFQASPSYWILLHRLTMIPPTEMLRRRHELFPDAQETEDAPRFSESPRCILVPSGERSGPRANHRWYSLRI</sequence>
<keyword evidence="2" id="KW-0732">Signal</keyword>
<dbReference type="OrthoDB" id="73875at2759"/>